<evidence type="ECO:0000313" key="4">
    <source>
        <dbReference type="EMBL" id="CBN74439.1"/>
    </source>
</evidence>
<feature type="chain" id="PRO_5003117165" description="CS domain-containing protein" evidence="2">
    <location>
        <begin position="32"/>
        <end position="288"/>
    </location>
</feature>
<name>D8LI08_ECTSI</name>
<feature type="region of interest" description="Disordered" evidence="1">
    <location>
        <begin position="103"/>
        <end position="123"/>
    </location>
</feature>
<feature type="signal peptide" evidence="2">
    <location>
        <begin position="1"/>
        <end position="31"/>
    </location>
</feature>
<accession>D8LI08</accession>
<dbReference type="SUPFAM" id="SSF49764">
    <property type="entry name" value="HSP20-like chaperones"/>
    <property type="match status" value="1"/>
</dbReference>
<feature type="region of interest" description="Disordered" evidence="1">
    <location>
        <begin position="67"/>
        <end position="88"/>
    </location>
</feature>
<dbReference type="InParanoid" id="D8LI08"/>
<dbReference type="Proteomes" id="UP000002630">
    <property type="component" value="Linkage Group LG13"/>
</dbReference>
<organism evidence="4 5">
    <name type="scientific">Ectocarpus siliculosus</name>
    <name type="common">Brown alga</name>
    <name type="synonym">Conferva siliculosa</name>
    <dbReference type="NCBI Taxonomy" id="2880"/>
    <lineage>
        <taxon>Eukaryota</taxon>
        <taxon>Sar</taxon>
        <taxon>Stramenopiles</taxon>
        <taxon>Ochrophyta</taxon>
        <taxon>PX clade</taxon>
        <taxon>Phaeophyceae</taxon>
        <taxon>Ectocarpales</taxon>
        <taxon>Ectocarpaceae</taxon>
        <taxon>Ectocarpus</taxon>
    </lineage>
</organism>
<dbReference type="PROSITE" id="PS51203">
    <property type="entry name" value="CS"/>
    <property type="match status" value="1"/>
</dbReference>
<proteinExistence type="predicted"/>
<sequence>MTCPGRRKPLMRRAALALGLLLPSLDQVSDAFVFHAPVPSTASPCDHAAFESVGLTSNCLLKAWSSRTSRTGRKAPAPDGQRHQGKARRGIRPALMSFEPGVEAAAASAGGGDGGQEQGFDGDMAPVDLDQAMGSFSPEWANGTARVEAKEQLIKGSVIAANQTVFPYSIDSFPPLTNSEVYYNGTSERYWWNQNADAVSVYVPVPKDFDAEKVEFVAKTRHISLKFDGEEVLAGTPFYRIDGYDSLFVLDSDNDPPYVQLELFKVREYQNWEDFLLEKSDFTPGGAQ</sequence>
<dbReference type="AlphaFoldDB" id="D8LI08"/>
<evidence type="ECO:0000259" key="3">
    <source>
        <dbReference type="PROSITE" id="PS51203"/>
    </source>
</evidence>
<protein>
    <recommendedName>
        <fullName evidence="3">CS domain-containing protein</fullName>
    </recommendedName>
</protein>
<dbReference type="Gene3D" id="2.60.40.790">
    <property type="match status" value="1"/>
</dbReference>
<dbReference type="InterPro" id="IPR007052">
    <property type="entry name" value="CS_dom"/>
</dbReference>
<reference evidence="4 5" key="1">
    <citation type="journal article" date="2010" name="Nature">
        <title>The Ectocarpus genome and the independent evolution of multicellularity in brown algae.</title>
        <authorList>
            <person name="Cock J.M."/>
            <person name="Sterck L."/>
            <person name="Rouze P."/>
            <person name="Scornet D."/>
            <person name="Allen A.E."/>
            <person name="Amoutzias G."/>
            <person name="Anthouard V."/>
            <person name="Artiguenave F."/>
            <person name="Aury J.M."/>
            <person name="Badger J.H."/>
            <person name="Beszteri B."/>
            <person name="Billiau K."/>
            <person name="Bonnet E."/>
            <person name="Bothwell J.H."/>
            <person name="Bowler C."/>
            <person name="Boyen C."/>
            <person name="Brownlee C."/>
            <person name="Carrano C.J."/>
            <person name="Charrier B."/>
            <person name="Cho G.Y."/>
            <person name="Coelho S.M."/>
            <person name="Collen J."/>
            <person name="Corre E."/>
            <person name="Da Silva C."/>
            <person name="Delage L."/>
            <person name="Delaroque N."/>
            <person name="Dittami S.M."/>
            <person name="Doulbeau S."/>
            <person name="Elias M."/>
            <person name="Farnham G."/>
            <person name="Gachon C.M."/>
            <person name="Gschloessl B."/>
            <person name="Heesch S."/>
            <person name="Jabbari K."/>
            <person name="Jubin C."/>
            <person name="Kawai H."/>
            <person name="Kimura K."/>
            <person name="Kloareg B."/>
            <person name="Kupper F.C."/>
            <person name="Lang D."/>
            <person name="Le Bail A."/>
            <person name="Leblanc C."/>
            <person name="Lerouge P."/>
            <person name="Lohr M."/>
            <person name="Lopez P.J."/>
            <person name="Martens C."/>
            <person name="Maumus F."/>
            <person name="Michel G."/>
            <person name="Miranda-Saavedra D."/>
            <person name="Morales J."/>
            <person name="Moreau H."/>
            <person name="Motomura T."/>
            <person name="Nagasato C."/>
            <person name="Napoli C.A."/>
            <person name="Nelson D.R."/>
            <person name="Nyvall-Collen P."/>
            <person name="Peters A.F."/>
            <person name="Pommier C."/>
            <person name="Potin P."/>
            <person name="Poulain J."/>
            <person name="Quesneville H."/>
            <person name="Read B."/>
            <person name="Rensing S.A."/>
            <person name="Ritter A."/>
            <person name="Rousvoal S."/>
            <person name="Samanta M."/>
            <person name="Samson G."/>
            <person name="Schroeder D.C."/>
            <person name="Segurens B."/>
            <person name="Strittmatter M."/>
            <person name="Tonon T."/>
            <person name="Tregear J.W."/>
            <person name="Valentin K."/>
            <person name="von Dassow P."/>
            <person name="Yamagishi T."/>
            <person name="Van de Peer Y."/>
            <person name="Wincker P."/>
        </authorList>
    </citation>
    <scope>NUCLEOTIDE SEQUENCE [LARGE SCALE GENOMIC DNA]</scope>
    <source>
        <strain evidence="5">Ec32 / CCAP1310/4</strain>
    </source>
</reference>
<feature type="domain" description="CS" evidence="3">
    <location>
        <begin position="185"/>
        <end position="276"/>
    </location>
</feature>
<dbReference type="OrthoDB" id="515366at2759"/>
<dbReference type="InterPro" id="IPR008978">
    <property type="entry name" value="HSP20-like_chaperone"/>
</dbReference>
<dbReference type="EMBL" id="FN648376">
    <property type="protein sequence ID" value="CBN74439.1"/>
    <property type="molecule type" value="Genomic_DNA"/>
</dbReference>
<evidence type="ECO:0000256" key="2">
    <source>
        <dbReference type="SAM" id="SignalP"/>
    </source>
</evidence>
<dbReference type="Pfam" id="PF04969">
    <property type="entry name" value="CS"/>
    <property type="match status" value="1"/>
</dbReference>
<evidence type="ECO:0000313" key="5">
    <source>
        <dbReference type="Proteomes" id="UP000002630"/>
    </source>
</evidence>
<keyword evidence="5" id="KW-1185">Reference proteome</keyword>
<keyword evidence="2" id="KW-0732">Signal</keyword>
<gene>
    <name evidence="4" type="ORF">Esi_0020_0180</name>
</gene>
<dbReference type="EMBL" id="FN649738">
    <property type="protein sequence ID" value="CBN74439.1"/>
    <property type="molecule type" value="Genomic_DNA"/>
</dbReference>
<evidence type="ECO:0000256" key="1">
    <source>
        <dbReference type="SAM" id="MobiDB-lite"/>
    </source>
</evidence>